<gene>
    <name evidence="3" type="ORF">PACLA_8A083212</name>
</gene>
<sequence>MWRKLEAHYDDASASVQAALAGLQRLKHVESEDYRALIELVDEVEAAYCQLQELNHLSILTMRDVDHITEFLPSHVRVEWIRKYQDMSSAEKVNPFPHFMKFMEREREAVARLAENQPAKKRLPRFERSRCFGNHKRQDCPKTDPCSSCGSKSHHQLLCKTKSPPNIPPEQPEVRDDNREGKESNVVQSDTLALYPIYQTTVVESGKSVSVFCDGGSNSSYITHRAADKIGAKVVRKLTLDVTTMGNVEKTYSTREYQFTVRTRTGRKVTVNAFGMERITGPVSKLNPDVLVQLFPDHDPESLQRKSKHIDVLLGCDYFGLHPKNEEARCGANLSIKSGELGICLQGTHPDLREETYHDANLARTIHDVRHKAETYFASLGTHPEFTRQGLSPESLNENTEVYHCMSNATKSKGDRGADNQIENFIRSEELGTETSPRCGGCHCNKCPSVGHTYSFKEEQELKMIQDNLEYDEQNHCWRTGYPWLVDPNSLPDNYSAKYCDLATLRSTEQTLSRDTKVTAEYP</sequence>
<accession>A0A6S7GHM8</accession>
<protein>
    <recommendedName>
        <fullName evidence="2">DUF1758 domain-containing protein</fullName>
    </recommendedName>
</protein>
<dbReference type="Proteomes" id="UP001152795">
    <property type="component" value="Unassembled WGS sequence"/>
</dbReference>
<feature type="compositionally biased region" description="Basic and acidic residues" evidence="1">
    <location>
        <begin position="172"/>
        <end position="183"/>
    </location>
</feature>
<dbReference type="AlphaFoldDB" id="A0A6S7GHM8"/>
<feature type="domain" description="DUF1758" evidence="2">
    <location>
        <begin position="210"/>
        <end position="320"/>
    </location>
</feature>
<evidence type="ECO:0000313" key="4">
    <source>
        <dbReference type="Proteomes" id="UP001152795"/>
    </source>
</evidence>
<name>A0A6S7GHM8_PARCT</name>
<comment type="caution">
    <text evidence="3">The sequence shown here is derived from an EMBL/GenBank/DDBJ whole genome shotgun (WGS) entry which is preliminary data.</text>
</comment>
<dbReference type="PANTHER" id="PTHR47331">
    <property type="entry name" value="PHD-TYPE DOMAIN-CONTAINING PROTEIN"/>
    <property type="match status" value="1"/>
</dbReference>
<evidence type="ECO:0000313" key="3">
    <source>
        <dbReference type="EMBL" id="CAB3987047.1"/>
    </source>
</evidence>
<proteinExistence type="predicted"/>
<organism evidence="3 4">
    <name type="scientific">Paramuricea clavata</name>
    <name type="common">Red gorgonian</name>
    <name type="synonym">Violescent sea-whip</name>
    <dbReference type="NCBI Taxonomy" id="317549"/>
    <lineage>
        <taxon>Eukaryota</taxon>
        <taxon>Metazoa</taxon>
        <taxon>Cnidaria</taxon>
        <taxon>Anthozoa</taxon>
        <taxon>Octocorallia</taxon>
        <taxon>Malacalcyonacea</taxon>
        <taxon>Plexauridae</taxon>
        <taxon>Paramuricea</taxon>
    </lineage>
</organism>
<dbReference type="EMBL" id="CACRXK020001113">
    <property type="protein sequence ID" value="CAB3987047.1"/>
    <property type="molecule type" value="Genomic_DNA"/>
</dbReference>
<dbReference type="Pfam" id="PF05585">
    <property type="entry name" value="DUF1758"/>
    <property type="match status" value="1"/>
</dbReference>
<dbReference type="InterPro" id="IPR008737">
    <property type="entry name" value="DUF1758"/>
</dbReference>
<keyword evidence="4" id="KW-1185">Reference proteome</keyword>
<reference evidence="3" key="1">
    <citation type="submission" date="2020-04" db="EMBL/GenBank/DDBJ databases">
        <authorList>
            <person name="Alioto T."/>
            <person name="Alioto T."/>
            <person name="Gomez Garrido J."/>
        </authorList>
    </citation>
    <scope>NUCLEOTIDE SEQUENCE</scope>
    <source>
        <strain evidence="3">A484AB</strain>
    </source>
</reference>
<dbReference type="OrthoDB" id="5962731at2759"/>
<evidence type="ECO:0000256" key="1">
    <source>
        <dbReference type="SAM" id="MobiDB-lite"/>
    </source>
</evidence>
<feature type="region of interest" description="Disordered" evidence="1">
    <location>
        <begin position="157"/>
        <end position="185"/>
    </location>
</feature>
<evidence type="ECO:0000259" key="2">
    <source>
        <dbReference type="Pfam" id="PF05585"/>
    </source>
</evidence>